<gene>
    <name evidence="3" type="ORF">SEMRO_102_G052130.1</name>
</gene>
<feature type="compositionally biased region" description="Acidic residues" evidence="1">
    <location>
        <begin position="406"/>
        <end position="420"/>
    </location>
</feature>
<evidence type="ECO:0000259" key="2">
    <source>
        <dbReference type="Pfam" id="PF13191"/>
    </source>
</evidence>
<dbReference type="InterPro" id="IPR041664">
    <property type="entry name" value="AAA_16"/>
</dbReference>
<evidence type="ECO:0000313" key="3">
    <source>
        <dbReference type="EMBL" id="CAB9501208.1"/>
    </source>
</evidence>
<dbReference type="SUPFAM" id="SSF52540">
    <property type="entry name" value="P-loop containing nucleoside triphosphate hydrolases"/>
    <property type="match status" value="1"/>
</dbReference>
<dbReference type="AlphaFoldDB" id="A0A9N8H8X9"/>
<evidence type="ECO:0000313" key="4">
    <source>
        <dbReference type="Proteomes" id="UP001153069"/>
    </source>
</evidence>
<dbReference type="GO" id="GO:0016301">
    <property type="term" value="F:kinase activity"/>
    <property type="evidence" value="ECO:0007669"/>
    <property type="project" value="UniProtKB-KW"/>
</dbReference>
<feature type="compositionally biased region" description="Basic and acidic residues" evidence="1">
    <location>
        <begin position="421"/>
        <end position="430"/>
    </location>
</feature>
<dbReference type="Gene3D" id="3.40.50.300">
    <property type="entry name" value="P-loop containing nucleotide triphosphate hydrolases"/>
    <property type="match status" value="1"/>
</dbReference>
<accession>A0A9N8H8X9</accession>
<reference evidence="3" key="1">
    <citation type="submission" date="2020-06" db="EMBL/GenBank/DDBJ databases">
        <authorList>
            <consortium name="Plant Systems Biology data submission"/>
        </authorList>
    </citation>
    <scope>NUCLEOTIDE SEQUENCE</scope>
    <source>
        <strain evidence="3">D6</strain>
    </source>
</reference>
<dbReference type="Pfam" id="PF13191">
    <property type="entry name" value="AAA_16"/>
    <property type="match status" value="1"/>
</dbReference>
<feature type="domain" description="Orc1-like AAA ATPase" evidence="2">
    <location>
        <begin position="105"/>
        <end position="300"/>
    </location>
</feature>
<name>A0A9N8H8X9_9STRA</name>
<proteinExistence type="predicted"/>
<protein>
    <submittedName>
        <fullName evidence="3">Serine threonine kinase with two-component sensor domain</fullName>
    </submittedName>
</protein>
<dbReference type="InterPro" id="IPR027417">
    <property type="entry name" value="P-loop_NTPase"/>
</dbReference>
<dbReference type="PANTHER" id="PTHR43642">
    <property type="entry name" value="HYBRID SIGNAL TRANSDUCTION HISTIDINE KINASE G"/>
    <property type="match status" value="1"/>
</dbReference>
<feature type="region of interest" description="Disordered" evidence="1">
    <location>
        <begin position="80"/>
        <end position="111"/>
    </location>
</feature>
<sequence>MGESSGQDQAISPMEESSSEIADGNSNKSQAANSCLPLHLDDNQLYGRDEEMGLLYHAYENSCLRDEPAEEDDLLFAQLQDSSRQSHTSSTSCHTYNSNRRRPRRRKRRSSMVIITGPSGLGKTALARTLQPKVEDDNGWFLYGKCNQIPSSRHAMAVRPYAPFAEAFSQFVDELLLHNKDNTDSKDTLDRLQRAVFCACQDTSVSVLTDTIPALQKVVPTNTDASSGLLKSSSAITVGGTRTGVDIPSNVVFCKFLQAFCSRQTPLVLFVDDLQWLDASSLSLFQAVVLAQGDIAGLLVVGTCRGNEVSFQAPLAETLRTLEDQHGVAVLDIAVHPLTPPAIQDWIVGLLGCVVPGLVDLVMRHTGGIPFFALQFLRNLYETRQLRYDGQQWVCDAVLPDDVLEESQSDDDELDDDEEEKTTKVETNRTEEANRTVEYTKFCSSTISHMIQQHNNLALQHVLMVAACLGTEFSLAQIAAASGIVTDLDPALQLLVQKGMLLRRKEPSLLQHWGKQGPKISFRWSHDRFQTVAFEMIPESTREEFHVAIGLNLLRRLSPLELQQQPFVAMHQFCWCNTSSSIPFQSDQERTQLATLCLAAGQQAALSSAFEAAATYLQLGLDVIGSSSAFAAHYDLTLSLFNAAAEMEGCLGNFDKVDQLVAAVWEHATSFRDTLQAYETQIYSLGAREELDRAIQLGLQCLQKLGIVLPRRPRLFSVIYAVLKTKRQLAKKSADDIMSLYPLQDWKNAAALRIMHLMISHANRVEENLSVLLATRGIQITLKHGLSEMACFGFYSFGLVLVASLGAVDEGIRVAEMASAIQEKSDSQAMKCRAQLVLYGYTKCWTLPITDTIQPLQDAARYGALSGDTEMSCLSLYCASCASFLSAAATLDETEEELADLNDHFSQRHQDLMLFYLRISQQTVQNLRGSSNCRVVLSGDFFDEEKELQHAKDVGNVPGITLVYLFQCYLAVYFNDSLLAKRASKILLKRTLMGFNLPLWYQVHFVGGLAEVDGAKMSGKRVRQAGKASLKSLMQLARHQPDNVMNKVYLIEAERLATMGQRNKALEKYRLSIEHAKKNNFVHEEALASERAGLSLIGWGETTNGAAFLERARWLYEKWGCTGKVCDLSSQEKAPANY</sequence>
<feature type="region of interest" description="Disordered" evidence="1">
    <location>
        <begin position="406"/>
        <end position="430"/>
    </location>
</feature>
<keyword evidence="3" id="KW-0418">Kinase</keyword>
<keyword evidence="4" id="KW-1185">Reference proteome</keyword>
<organism evidence="3 4">
    <name type="scientific">Seminavis robusta</name>
    <dbReference type="NCBI Taxonomy" id="568900"/>
    <lineage>
        <taxon>Eukaryota</taxon>
        <taxon>Sar</taxon>
        <taxon>Stramenopiles</taxon>
        <taxon>Ochrophyta</taxon>
        <taxon>Bacillariophyta</taxon>
        <taxon>Bacillariophyceae</taxon>
        <taxon>Bacillariophycidae</taxon>
        <taxon>Naviculales</taxon>
        <taxon>Naviculaceae</taxon>
        <taxon>Seminavis</taxon>
    </lineage>
</organism>
<dbReference type="PANTHER" id="PTHR43642:SF1">
    <property type="entry name" value="HYBRID SIGNAL TRANSDUCTION HISTIDINE KINASE G"/>
    <property type="match status" value="1"/>
</dbReference>
<comment type="caution">
    <text evidence="3">The sequence shown here is derived from an EMBL/GenBank/DDBJ whole genome shotgun (WGS) entry which is preliminary data.</text>
</comment>
<feature type="compositionally biased region" description="Low complexity" evidence="1">
    <location>
        <begin position="82"/>
        <end position="98"/>
    </location>
</feature>
<dbReference type="Proteomes" id="UP001153069">
    <property type="component" value="Unassembled WGS sequence"/>
</dbReference>
<dbReference type="EMBL" id="CAICTM010000101">
    <property type="protein sequence ID" value="CAB9501208.1"/>
    <property type="molecule type" value="Genomic_DNA"/>
</dbReference>
<dbReference type="OrthoDB" id="60033at2759"/>
<dbReference type="InterPro" id="IPR053159">
    <property type="entry name" value="Hybrid_Histidine_Kinase"/>
</dbReference>
<feature type="region of interest" description="Disordered" evidence="1">
    <location>
        <begin position="1"/>
        <end position="33"/>
    </location>
</feature>
<evidence type="ECO:0000256" key="1">
    <source>
        <dbReference type="SAM" id="MobiDB-lite"/>
    </source>
</evidence>
<feature type="compositionally biased region" description="Basic residues" evidence="1">
    <location>
        <begin position="99"/>
        <end position="110"/>
    </location>
</feature>
<keyword evidence="3" id="KW-0808">Transferase</keyword>